<organism evidence="3 4">
    <name type="scientific">Blepharisma stoltei</name>
    <dbReference type="NCBI Taxonomy" id="1481888"/>
    <lineage>
        <taxon>Eukaryota</taxon>
        <taxon>Sar</taxon>
        <taxon>Alveolata</taxon>
        <taxon>Ciliophora</taxon>
        <taxon>Postciliodesmatophora</taxon>
        <taxon>Heterotrichea</taxon>
        <taxon>Heterotrichida</taxon>
        <taxon>Blepharismidae</taxon>
        <taxon>Blepharisma</taxon>
    </lineage>
</organism>
<feature type="region of interest" description="Disordered" evidence="2">
    <location>
        <begin position="152"/>
        <end position="246"/>
    </location>
</feature>
<protein>
    <submittedName>
        <fullName evidence="3">Uncharacterized protein</fullName>
    </submittedName>
</protein>
<name>A0AAU9JS48_9CILI</name>
<comment type="caution">
    <text evidence="3">The sequence shown here is derived from an EMBL/GenBank/DDBJ whole genome shotgun (WGS) entry which is preliminary data.</text>
</comment>
<sequence length="490" mass="57760">MSEARTRRNSQFQSSIFESSSISQNKSTIERESFNNRQLRQRSCDSLSLDYGRSQPRDYRNVQGNDYTYYDSSKTSRNKNQERQFGVQNSNQFEYEDSNSRPSKPSDTPNLLGNDQNNYYQKENIRKTSRDFEPKYSETSAFNRKYSELYGSSQHIKQLPKKEENNTERRGDVSSRQRKRENMESTIFYPSQYKDFERENPQETRKTQFSPESRRLEMRESSIFGKQEPRQAPSQQHDTYNEEKRRKNHMYSDIFGEPSEYAHNKCPDKLIAATQKWTENDARTYTREEDYDAQKFKSKNLWGNEDYQERNITPQPNRADPQNPLQFKNREMASSMQNYSESQGKTQEPAIVEYDLENLPRNITKEGIKKICSSVHVVSIQIDDDNITGTCKGNGKIVIRTSTNAEKDLKRLQLDLADENIALKTHKENLGLKSNYSQLSSVKWNDPHIARDPSENSIKRKESHNRKPVDEIYMANMQWQRTKNPKHEYK</sequence>
<feature type="compositionally biased region" description="Low complexity" evidence="2">
    <location>
        <begin position="10"/>
        <end position="24"/>
    </location>
</feature>
<dbReference type="EMBL" id="CAJZBQ010000051">
    <property type="protein sequence ID" value="CAG9330602.1"/>
    <property type="molecule type" value="Genomic_DNA"/>
</dbReference>
<gene>
    <name evidence="3" type="ORF">BSTOLATCC_MIC51184</name>
</gene>
<evidence type="ECO:0000256" key="1">
    <source>
        <dbReference type="SAM" id="Coils"/>
    </source>
</evidence>
<evidence type="ECO:0000256" key="2">
    <source>
        <dbReference type="SAM" id="MobiDB-lite"/>
    </source>
</evidence>
<accession>A0AAU9JS48</accession>
<feature type="compositionally biased region" description="Basic and acidic residues" evidence="2">
    <location>
        <begin position="194"/>
        <end position="220"/>
    </location>
</feature>
<dbReference type="AlphaFoldDB" id="A0AAU9JS48"/>
<keyword evidence="4" id="KW-1185">Reference proteome</keyword>
<feature type="region of interest" description="Disordered" evidence="2">
    <location>
        <begin position="447"/>
        <end position="467"/>
    </location>
</feature>
<feature type="compositionally biased region" description="Basic and acidic residues" evidence="2">
    <location>
        <begin position="160"/>
        <end position="183"/>
    </location>
</feature>
<keyword evidence="1" id="KW-0175">Coiled coil</keyword>
<feature type="compositionally biased region" description="Polar residues" evidence="2">
    <location>
        <begin position="62"/>
        <end position="75"/>
    </location>
</feature>
<feature type="region of interest" description="Disordered" evidence="2">
    <location>
        <begin position="1"/>
        <end position="136"/>
    </location>
</feature>
<feature type="coiled-coil region" evidence="1">
    <location>
        <begin position="402"/>
        <end position="429"/>
    </location>
</feature>
<feature type="compositionally biased region" description="Polar residues" evidence="2">
    <location>
        <begin position="100"/>
        <end position="121"/>
    </location>
</feature>
<dbReference type="Proteomes" id="UP001162131">
    <property type="component" value="Unassembled WGS sequence"/>
</dbReference>
<reference evidence="3" key="1">
    <citation type="submission" date="2021-09" db="EMBL/GenBank/DDBJ databases">
        <authorList>
            <consortium name="AG Swart"/>
            <person name="Singh M."/>
            <person name="Singh A."/>
            <person name="Seah K."/>
            <person name="Emmerich C."/>
        </authorList>
    </citation>
    <scope>NUCLEOTIDE SEQUENCE</scope>
    <source>
        <strain evidence="3">ATCC30299</strain>
    </source>
</reference>
<proteinExistence type="predicted"/>
<feature type="compositionally biased region" description="Basic and acidic residues" evidence="2">
    <location>
        <begin position="123"/>
        <end position="136"/>
    </location>
</feature>
<dbReference type="CDD" id="cd00590">
    <property type="entry name" value="RRM_SF"/>
    <property type="match status" value="1"/>
</dbReference>
<evidence type="ECO:0000313" key="4">
    <source>
        <dbReference type="Proteomes" id="UP001162131"/>
    </source>
</evidence>
<evidence type="ECO:0000313" key="3">
    <source>
        <dbReference type="EMBL" id="CAG9330602.1"/>
    </source>
</evidence>